<dbReference type="GO" id="GO:0004197">
    <property type="term" value="F:cysteine-type endopeptidase activity"/>
    <property type="evidence" value="ECO:0007669"/>
    <property type="project" value="UniProtKB-EC"/>
</dbReference>
<dbReference type="InterPro" id="IPR000169">
    <property type="entry name" value="Pept_cys_AS"/>
</dbReference>
<evidence type="ECO:0000256" key="2">
    <source>
        <dbReference type="ARBA" id="ARBA00022801"/>
    </source>
</evidence>
<dbReference type="GO" id="GO:0004177">
    <property type="term" value="F:aminopeptidase activity"/>
    <property type="evidence" value="ECO:0007669"/>
    <property type="project" value="UniProtKB-KW"/>
</dbReference>
<dbReference type="InterPro" id="IPR004134">
    <property type="entry name" value="Peptidase_C1B"/>
</dbReference>
<sequence length="461" mass="51502">MEREITPDLVERLTMELDADPRHRLLQNAVTRNQVDQVALDHQLARSIDRTMSHQLDDWAATNQKQTGRCWMFAGLNLLRVGAARRLGVKELELSQSYPLFWDKLEKANHWLESVLATADRDVDDRTVAHLLSAPTEDGGQWNMFLALVAKHGLVPQSAMPETVSSSSTRQLNRDLATVLRQAARDLRGAAADGADAAALAQAKADVLEVVHRMLCLHLGTPPTSFTWQWRDSDKTFHRDGELTPQEFARRYVTVPLEEYVCLVHDPRASSPYGRTFTVEHLGNVVGAPPVVYLNVEMDVLKRLAMEAIVGRDGGEGDQAEPGEPVWFGCDVEPMREAENGYWDAALFDYDALYGSTTTMTKADRLHHHATAMTHAMLLTGVDVVDGPDGPTARRWRVENSWGTDKADKGFWTMNDSWFGEYVFEIAVRRDALPADLRAALDQEPLVLPAWDPMGALARQG</sequence>
<reference evidence="5 6" key="1">
    <citation type="submission" date="2021-05" db="EMBL/GenBank/DDBJ databases">
        <title>Complete genome of Nocardioides aquaticus KCTC 9944T isolated from meromictic and hypersaline Ekho Lake, Antarctica.</title>
        <authorList>
            <person name="Hwang K."/>
            <person name="Kim K.M."/>
            <person name="Choe H."/>
        </authorList>
    </citation>
    <scope>NUCLEOTIDE SEQUENCE [LARGE SCALE GENOMIC DNA]</scope>
    <source>
        <strain evidence="5 6">KCTC 9944</strain>
    </source>
</reference>
<dbReference type="RefSeq" id="WP_214057888.1">
    <property type="nucleotide sequence ID" value="NZ_BAAAHS010000025.1"/>
</dbReference>
<dbReference type="Proteomes" id="UP000679307">
    <property type="component" value="Chromosome"/>
</dbReference>
<dbReference type="PIRSF" id="PIRSF005700">
    <property type="entry name" value="PepC"/>
    <property type="match status" value="1"/>
</dbReference>
<dbReference type="Gene3D" id="3.90.70.10">
    <property type="entry name" value="Cysteine proteinases"/>
    <property type="match status" value="1"/>
</dbReference>
<accession>A0ABX8EGU5</accession>
<dbReference type="PROSITE" id="PS00639">
    <property type="entry name" value="THIOL_PROTEASE_HIS"/>
    <property type="match status" value="1"/>
</dbReference>
<keyword evidence="3 4" id="KW-0788">Thiol protease</keyword>
<proteinExistence type="inferred from homology"/>
<dbReference type="InterPro" id="IPR038765">
    <property type="entry name" value="Papain-like_cys_pep_sf"/>
</dbReference>
<dbReference type="CDD" id="cd00585">
    <property type="entry name" value="Peptidase_C1B"/>
    <property type="match status" value="1"/>
</dbReference>
<keyword evidence="6" id="KW-1185">Reference proteome</keyword>
<evidence type="ECO:0000313" key="6">
    <source>
        <dbReference type="Proteomes" id="UP000679307"/>
    </source>
</evidence>
<dbReference type="PANTHER" id="PTHR10363">
    <property type="entry name" value="BLEOMYCIN HYDROLASE"/>
    <property type="match status" value="1"/>
</dbReference>
<dbReference type="EMBL" id="CP075371">
    <property type="protein sequence ID" value="QVT78287.1"/>
    <property type="molecule type" value="Genomic_DNA"/>
</dbReference>
<protein>
    <recommendedName>
        <fullName evidence="4">Aminopeptidase</fullName>
    </recommendedName>
</protein>
<keyword evidence="2 4" id="KW-0378">Hydrolase</keyword>
<evidence type="ECO:0000256" key="1">
    <source>
        <dbReference type="ARBA" id="ARBA00022670"/>
    </source>
</evidence>
<evidence type="ECO:0000256" key="4">
    <source>
        <dbReference type="PIRNR" id="PIRNR005700"/>
    </source>
</evidence>
<dbReference type="PROSITE" id="PS00139">
    <property type="entry name" value="THIOL_PROTEASE_CYS"/>
    <property type="match status" value="1"/>
</dbReference>
<name>A0ABX8EGU5_9ACTN</name>
<dbReference type="PANTHER" id="PTHR10363:SF2">
    <property type="entry name" value="BLEOMYCIN HYDROLASE"/>
    <property type="match status" value="1"/>
</dbReference>
<evidence type="ECO:0000256" key="3">
    <source>
        <dbReference type="ARBA" id="ARBA00022807"/>
    </source>
</evidence>
<keyword evidence="4 5" id="KW-0031">Aminopeptidase</keyword>
<keyword evidence="1 4" id="KW-0645">Protease</keyword>
<dbReference type="InterPro" id="IPR025660">
    <property type="entry name" value="Pept_his_AS"/>
</dbReference>
<gene>
    <name evidence="5" type="primary">pepC</name>
    <name evidence="5" type="ORF">ENKNEFLB_00660</name>
</gene>
<evidence type="ECO:0000313" key="5">
    <source>
        <dbReference type="EMBL" id="QVT78287.1"/>
    </source>
</evidence>
<comment type="similarity">
    <text evidence="4">Belongs to the peptidase C1 family.</text>
</comment>
<organism evidence="5 6">
    <name type="scientific">Nocardioides aquaticus</name>
    <dbReference type="NCBI Taxonomy" id="160826"/>
    <lineage>
        <taxon>Bacteria</taxon>
        <taxon>Bacillati</taxon>
        <taxon>Actinomycetota</taxon>
        <taxon>Actinomycetes</taxon>
        <taxon>Propionibacteriales</taxon>
        <taxon>Nocardioidaceae</taxon>
        <taxon>Nocardioides</taxon>
    </lineage>
</organism>
<dbReference type="SUPFAM" id="SSF54001">
    <property type="entry name" value="Cysteine proteinases"/>
    <property type="match status" value="1"/>
</dbReference>
<dbReference type="Pfam" id="PF03051">
    <property type="entry name" value="Peptidase_C1_2"/>
    <property type="match status" value="1"/>
</dbReference>